<name>A0A1G7QNM0_9BRAD</name>
<evidence type="ECO:0000313" key="1">
    <source>
        <dbReference type="EMBL" id="SDG00116.1"/>
    </source>
</evidence>
<organism evidence="1 2">
    <name type="scientific">Bradyrhizobium brasilense</name>
    <dbReference type="NCBI Taxonomy" id="1419277"/>
    <lineage>
        <taxon>Bacteria</taxon>
        <taxon>Pseudomonadati</taxon>
        <taxon>Pseudomonadota</taxon>
        <taxon>Alphaproteobacteria</taxon>
        <taxon>Hyphomicrobiales</taxon>
        <taxon>Nitrobacteraceae</taxon>
        <taxon>Bradyrhizobium</taxon>
    </lineage>
</organism>
<dbReference type="EMBL" id="FMZW01000101">
    <property type="protein sequence ID" value="SDG00116.1"/>
    <property type="molecule type" value="Genomic_DNA"/>
</dbReference>
<dbReference type="RefSeq" id="WP_283809550.1">
    <property type="nucleotide sequence ID" value="NZ_FMZW01000101.1"/>
</dbReference>
<sequence>MPEFKVIARLHFDEQTMFVAANNTRSAVSDVVAKTVLSLSVS</sequence>
<gene>
    <name evidence="1" type="ORF">SAMN05216337_11014</name>
</gene>
<dbReference type="Proteomes" id="UP000199245">
    <property type="component" value="Unassembled WGS sequence"/>
</dbReference>
<dbReference type="AlphaFoldDB" id="A0A1G7QNM0"/>
<reference evidence="1 2" key="1">
    <citation type="submission" date="2016-10" db="EMBL/GenBank/DDBJ databases">
        <authorList>
            <person name="de Groot N.N."/>
        </authorList>
    </citation>
    <scope>NUCLEOTIDE SEQUENCE [LARGE SCALE GENOMIC DNA]</scope>
    <source>
        <strain evidence="1 2">R5</strain>
    </source>
</reference>
<proteinExistence type="predicted"/>
<evidence type="ECO:0000313" key="2">
    <source>
        <dbReference type="Proteomes" id="UP000199245"/>
    </source>
</evidence>
<accession>A0A1G7QNM0</accession>
<protein>
    <submittedName>
        <fullName evidence="1">Uncharacterized protein</fullName>
    </submittedName>
</protein>